<evidence type="ECO:0000313" key="5">
    <source>
        <dbReference type="Proteomes" id="UP001162640"/>
    </source>
</evidence>
<dbReference type="GO" id="GO:0006520">
    <property type="term" value="P:amino acid metabolic process"/>
    <property type="evidence" value="ECO:0007669"/>
    <property type="project" value="TreeGrafter"/>
</dbReference>
<dbReference type="Proteomes" id="UP001162640">
    <property type="component" value="Unassembled WGS sequence"/>
</dbReference>
<feature type="compositionally biased region" description="Basic and acidic residues" evidence="2">
    <location>
        <begin position="32"/>
        <end position="42"/>
    </location>
</feature>
<feature type="region of interest" description="Disordered" evidence="2">
    <location>
        <begin position="27"/>
        <end position="50"/>
    </location>
</feature>
<gene>
    <name evidence="4" type="ORF">TL16_g07779</name>
</gene>
<evidence type="ECO:0000259" key="3">
    <source>
        <dbReference type="Pfam" id="PF00155"/>
    </source>
</evidence>
<dbReference type="InterPro" id="IPR015424">
    <property type="entry name" value="PyrdxlP-dep_Trfase"/>
</dbReference>
<evidence type="ECO:0000256" key="1">
    <source>
        <dbReference type="ARBA" id="ARBA00022898"/>
    </source>
</evidence>
<keyword evidence="1" id="KW-0663">Pyridoxal phosphate</keyword>
<name>A0A9W7ASJ8_9STRA</name>
<accession>A0A9W7ASJ8</accession>
<dbReference type="SUPFAM" id="SSF53383">
    <property type="entry name" value="PLP-dependent transferases"/>
    <property type="match status" value="1"/>
</dbReference>
<dbReference type="InterPro" id="IPR004839">
    <property type="entry name" value="Aminotransferase_I/II_large"/>
</dbReference>
<comment type="caution">
    <text evidence="4">The sequence shown here is derived from an EMBL/GenBank/DDBJ whole genome shotgun (WGS) entry which is preliminary data.</text>
</comment>
<dbReference type="PANTHER" id="PTHR43795:SF39">
    <property type="entry name" value="AMINOTRANSFERASE CLASS I_CLASSII DOMAIN-CONTAINING PROTEIN"/>
    <property type="match status" value="1"/>
</dbReference>
<dbReference type="EMBL" id="BLQM01000249">
    <property type="protein sequence ID" value="GMH78381.1"/>
    <property type="molecule type" value="Genomic_DNA"/>
</dbReference>
<feature type="domain" description="Aminotransferase class I/classII large" evidence="3">
    <location>
        <begin position="88"/>
        <end position="189"/>
    </location>
</feature>
<sequence>MSVYFYISISTYLLLKQRSYELSESVSPPKITNEHSNVERNINDSTTLSPRGTSTLQPILSYFSLFIQCLQNPHSSDNPMGLISLCVAENKLCHEMLEERFKKTKGFEGKESFSYDDMSGLLSLKTSMASLVTRKFIHDKYNVKPESLVISSGAASILDHLSFLLASPGEGCMIPTPFYAAFVNDMSVRGQLNILPLNSTLGQPTVSNLEVLWKDSMEKGGMHVIVDEIYALSTFSGDKFTSIIEVLEGNLGNNVHVIWALSKDFGSSGLRVGCLISHNSEVINGLNNVNVFSSVSNPMQLACAEVLGDEKWVDEYLEESNLRLRRAYEVVTGGLRGLGIPYTEAKAGMFVWLDLSSLLPEKSWEGEDALTSLIFEEGGIVLTPGQSQKTSIPGFYRLCFAYNTMESLKVALARLEYVVGVVRERGWVDLDVEEMDEVNEGGVRRRGSSWVGED</sequence>
<evidence type="ECO:0000256" key="2">
    <source>
        <dbReference type="SAM" id="MobiDB-lite"/>
    </source>
</evidence>
<dbReference type="InterPro" id="IPR015422">
    <property type="entry name" value="PyrdxlP-dep_Trfase_small"/>
</dbReference>
<dbReference type="PANTHER" id="PTHR43795">
    <property type="entry name" value="BIFUNCTIONAL ASPARTATE AMINOTRANSFERASE AND GLUTAMATE/ASPARTATE-PREPHENATE AMINOTRANSFERASE-RELATED"/>
    <property type="match status" value="1"/>
</dbReference>
<dbReference type="GO" id="GO:0030170">
    <property type="term" value="F:pyridoxal phosphate binding"/>
    <property type="evidence" value="ECO:0007669"/>
    <property type="project" value="InterPro"/>
</dbReference>
<protein>
    <recommendedName>
        <fullName evidence="3">Aminotransferase class I/classII large domain-containing protein</fullName>
    </recommendedName>
</protein>
<dbReference type="Pfam" id="PF00155">
    <property type="entry name" value="Aminotran_1_2"/>
    <property type="match status" value="2"/>
</dbReference>
<reference evidence="5" key="1">
    <citation type="journal article" date="2023" name="Commun. Biol.">
        <title>Genome analysis of Parmales, the sister group of diatoms, reveals the evolutionary specialization of diatoms from phago-mixotrophs to photoautotrophs.</title>
        <authorList>
            <person name="Ban H."/>
            <person name="Sato S."/>
            <person name="Yoshikawa S."/>
            <person name="Yamada K."/>
            <person name="Nakamura Y."/>
            <person name="Ichinomiya M."/>
            <person name="Sato N."/>
            <person name="Blanc-Mathieu R."/>
            <person name="Endo H."/>
            <person name="Kuwata A."/>
            <person name="Ogata H."/>
        </authorList>
    </citation>
    <scope>NUCLEOTIDE SEQUENCE [LARGE SCALE GENOMIC DNA]</scope>
</reference>
<dbReference type="InterPro" id="IPR050478">
    <property type="entry name" value="Ethylene_sulfur-biosynth"/>
</dbReference>
<dbReference type="Gene3D" id="3.90.1150.10">
    <property type="entry name" value="Aspartate Aminotransferase, domain 1"/>
    <property type="match status" value="2"/>
</dbReference>
<organism evidence="4 5">
    <name type="scientific">Triparma laevis f. inornata</name>
    <dbReference type="NCBI Taxonomy" id="1714386"/>
    <lineage>
        <taxon>Eukaryota</taxon>
        <taxon>Sar</taxon>
        <taxon>Stramenopiles</taxon>
        <taxon>Ochrophyta</taxon>
        <taxon>Bolidophyceae</taxon>
        <taxon>Parmales</taxon>
        <taxon>Triparmaceae</taxon>
        <taxon>Triparma</taxon>
    </lineage>
</organism>
<evidence type="ECO:0000313" key="4">
    <source>
        <dbReference type="EMBL" id="GMH78381.1"/>
    </source>
</evidence>
<dbReference type="GO" id="GO:0008483">
    <property type="term" value="F:transaminase activity"/>
    <property type="evidence" value="ECO:0007669"/>
    <property type="project" value="TreeGrafter"/>
</dbReference>
<feature type="domain" description="Aminotransferase class I/classII large" evidence="3">
    <location>
        <begin position="217"/>
        <end position="415"/>
    </location>
</feature>
<dbReference type="CDD" id="cd00609">
    <property type="entry name" value="AAT_like"/>
    <property type="match status" value="1"/>
</dbReference>
<dbReference type="Gene3D" id="3.40.640.10">
    <property type="entry name" value="Type I PLP-dependent aspartate aminotransferase-like (Major domain)"/>
    <property type="match status" value="2"/>
</dbReference>
<dbReference type="AlphaFoldDB" id="A0A9W7ASJ8"/>
<dbReference type="InterPro" id="IPR015421">
    <property type="entry name" value="PyrdxlP-dep_Trfase_major"/>
</dbReference>
<proteinExistence type="predicted"/>